<dbReference type="PANTHER" id="PTHR28141:SF1">
    <property type="entry name" value="2',3'-CYCLIC-NUCLEOTIDE 3'-PHOSPHODIESTERASE"/>
    <property type="match status" value="1"/>
</dbReference>
<name>A0A6A6XIW5_9PLEO</name>
<dbReference type="InterPro" id="IPR012386">
    <property type="entry name" value="Cyclic-nucl_3Pdiesterase"/>
</dbReference>
<protein>
    <submittedName>
        <fullName evidence="1">2, 3 cyclic phosphodiesterase</fullName>
    </submittedName>
</protein>
<gene>
    <name evidence="1" type="ORF">K505DRAFT_323524</name>
</gene>
<dbReference type="GO" id="GO:0004113">
    <property type="term" value="F:2',3'-cyclic-nucleotide 3'-phosphodiesterase activity"/>
    <property type="evidence" value="ECO:0007669"/>
    <property type="project" value="TreeGrafter"/>
</dbReference>
<evidence type="ECO:0000313" key="1">
    <source>
        <dbReference type="EMBL" id="KAF2796148.1"/>
    </source>
</evidence>
<dbReference type="Proteomes" id="UP000799757">
    <property type="component" value="Unassembled WGS sequence"/>
</dbReference>
<dbReference type="OrthoDB" id="514292at2759"/>
<sequence length="192" mass="21115">MPGSSLWLLPPPTHPLSTLLSTLILKTSRHFNSPHHFVPHITLTADIPPSTHSSPQSFLDALPLPAANCVNVRLAQLHSEDVFFKKLYIAVEKDGMEELARVARTAVDGGGEKDGAAKMWVEKQYRPHLSLLYHECAKIDAEGMEEIWKLVREAGLSLDGEGELGGWVGGRVVLVPTSEPIDQWAVLAERTL</sequence>
<dbReference type="EMBL" id="MU001838">
    <property type="protein sequence ID" value="KAF2796148.1"/>
    <property type="molecule type" value="Genomic_DNA"/>
</dbReference>
<dbReference type="GO" id="GO:0009187">
    <property type="term" value="P:cyclic nucleotide metabolic process"/>
    <property type="evidence" value="ECO:0007669"/>
    <property type="project" value="TreeGrafter"/>
</dbReference>
<evidence type="ECO:0000313" key="2">
    <source>
        <dbReference type="Proteomes" id="UP000799757"/>
    </source>
</evidence>
<dbReference type="SUPFAM" id="SSF55144">
    <property type="entry name" value="LigT-like"/>
    <property type="match status" value="1"/>
</dbReference>
<accession>A0A6A6XIW5</accession>
<organism evidence="1 2">
    <name type="scientific">Melanomma pulvis-pyrius CBS 109.77</name>
    <dbReference type="NCBI Taxonomy" id="1314802"/>
    <lineage>
        <taxon>Eukaryota</taxon>
        <taxon>Fungi</taxon>
        <taxon>Dikarya</taxon>
        <taxon>Ascomycota</taxon>
        <taxon>Pezizomycotina</taxon>
        <taxon>Dothideomycetes</taxon>
        <taxon>Pleosporomycetidae</taxon>
        <taxon>Pleosporales</taxon>
        <taxon>Melanommataceae</taxon>
        <taxon>Melanomma</taxon>
    </lineage>
</organism>
<reference evidence="1" key="1">
    <citation type="journal article" date="2020" name="Stud. Mycol.">
        <title>101 Dothideomycetes genomes: a test case for predicting lifestyles and emergence of pathogens.</title>
        <authorList>
            <person name="Haridas S."/>
            <person name="Albert R."/>
            <person name="Binder M."/>
            <person name="Bloem J."/>
            <person name="Labutti K."/>
            <person name="Salamov A."/>
            <person name="Andreopoulos B."/>
            <person name="Baker S."/>
            <person name="Barry K."/>
            <person name="Bills G."/>
            <person name="Bluhm B."/>
            <person name="Cannon C."/>
            <person name="Castanera R."/>
            <person name="Culley D."/>
            <person name="Daum C."/>
            <person name="Ezra D."/>
            <person name="Gonzalez J."/>
            <person name="Henrissat B."/>
            <person name="Kuo A."/>
            <person name="Liang C."/>
            <person name="Lipzen A."/>
            <person name="Lutzoni F."/>
            <person name="Magnuson J."/>
            <person name="Mondo S."/>
            <person name="Nolan M."/>
            <person name="Ohm R."/>
            <person name="Pangilinan J."/>
            <person name="Park H.-J."/>
            <person name="Ramirez L."/>
            <person name="Alfaro M."/>
            <person name="Sun H."/>
            <person name="Tritt A."/>
            <person name="Yoshinaga Y."/>
            <person name="Zwiers L.-H."/>
            <person name="Turgeon B."/>
            <person name="Goodwin S."/>
            <person name="Spatafora J."/>
            <person name="Crous P."/>
            <person name="Grigoriev I."/>
        </authorList>
    </citation>
    <scope>NUCLEOTIDE SEQUENCE</scope>
    <source>
        <strain evidence="1">CBS 109.77</strain>
    </source>
</reference>
<dbReference type="Gene3D" id="3.90.1140.10">
    <property type="entry name" value="Cyclic phosphodiesterase"/>
    <property type="match status" value="1"/>
</dbReference>
<proteinExistence type="predicted"/>
<dbReference type="InterPro" id="IPR009097">
    <property type="entry name" value="Cyclic_Pdiesterase"/>
</dbReference>
<keyword evidence="2" id="KW-1185">Reference proteome</keyword>
<dbReference type="Pfam" id="PF07823">
    <property type="entry name" value="CPDase"/>
    <property type="match status" value="1"/>
</dbReference>
<dbReference type="PANTHER" id="PTHR28141">
    <property type="entry name" value="2',3'-CYCLIC-NUCLEOTIDE 3'-PHOSPHODIESTERASE"/>
    <property type="match status" value="1"/>
</dbReference>
<dbReference type="AlphaFoldDB" id="A0A6A6XIW5"/>